<keyword evidence="1" id="KW-0472">Membrane</keyword>
<sequence>MQNVSKRTILWIVPLLIIFILWYMTKPDEGKEYISYIKSATLENGSVNLENALNGQCDEEEWVYFRTNNRQNVVEFKGACPVNGEKKANVNLQFIVEKDLSDFTVGAMLLDGEQQSPELRDQFLKELLSKTEIAAP</sequence>
<reference evidence="2 3" key="1">
    <citation type="submission" date="2019-02" db="EMBL/GenBank/DDBJ databases">
        <title>Ureibacillus thermophilus.</title>
        <authorList>
            <person name="Sunny J.S."/>
            <person name="Natarajan A."/>
            <person name="Saleena L.M."/>
        </authorList>
    </citation>
    <scope>NUCLEOTIDE SEQUENCE [LARGE SCALE GENOMIC DNA]</scope>
    <source>
        <strain evidence="2 3">LM102</strain>
    </source>
</reference>
<accession>A0A4P6UT99</accession>
<dbReference type="AlphaFoldDB" id="A0A4P6UT99"/>
<dbReference type="Proteomes" id="UP000291151">
    <property type="component" value="Chromosome"/>
</dbReference>
<proteinExistence type="predicted"/>
<evidence type="ECO:0000313" key="3">
    <source>
        <dbReference type="Proteomes" id="UP000291151"/>
    </source>
</evidence>
<name>A0A4P6UT99_9BACL</name>
<keyword evidence="3" id="KW-1185">Reference proteome</keyword>
<evidence type="ECO:0000313" key="2">
    <source>
        <dbReference type="EMBL" id="QBK25947.1"/>
    </source>
</evidence>
<dbReference type="RefSeq" id="WP_208649641.1">
    <property type="nucleotide sequence ID" value="NZ_CP036528.1"/>
</dbReference>
<keyword evidence="1" id="KW-1133">Transmembrane helix</keyword>
<organism evidence="2 3">
    <name type="scientific">Ureibacillus thermophilus</name>
    <dbReference type="NCBI Taxonomy" id="367743"/>
    <lineage>
        <taxon>Bacteria</taxon>
        <taxon>Bacillati</taxon>
        <taxon>Bacillota</taxon>
        <taxon>Bacilli</taxon>
        <taxon>Bacillales</taxon>
        <taxon>Caryophanaceae</taxon>
        <taxon>Ureibacillus</taxon>
    </lineage>
</organism>
<protein>
    <submittedName>
        <fullName evidence="2">Glucosamine 6-phosphate synthetase</fullName>
    </submittedName>
</protein>
<feature type="transmembrane region" description="Helical" evidence="1">
    <location>
        <begin position="9"/>
        <end position="25"/>
    </location>
</feature>
<dbReference type="EMBL" id="CP036528">
    <property type="protein sequence ID" value="QBK25947.1"/>
    <property type="molecule type" value="Genomic_DNA"/>
</dbReference>
<dbReference type="KEGG" id="uth:DKZ56_08790"/>
<evidence type="ECO:0000256" key="1">
    <source>
        <dbReference type="SAM" id="Phobius"/>
    </source>
</evidence>
<keyword evidence="1" id="KW-0812">Transmembrane</keyword>
<gene>
    <name evidence="2" type="ORF">DKZ56_08790</name>
</gene>